<evidence type="ECO:0000256" key="7">
    <source>
        <dbReference type="ARBA" id="ARBA00023237"/>
    </source>
</evidence>
<keyword evidence="10" id="KW-1185">Reference proteome</keyword>
<dbReference type="InterPro" id="IPR000531">
    <property type="entry name" value="Beta-barrel_TonB"/>
</dbReference>
<evidence type="ECO:0000256" key="4">
    <source>
        <dbReference type="ARBA" id="ARBA00022692"/>
    </source>
</evidence>
<proteinExistence type="predicted"/>
<keyword evidence="6" id="KW-0472">Membrane</keyword>
<comment type="caution">
    <text evidence="9">The sequence shown here is derived from an EMBL/GenBank/DDBJ whole genome shotgun (WGS) entry which is preliminary data.</text>
</comment>
<protein>
    <submittedName>
        <fullName evidence="9">TonB-dependent receptor</fullName>
    </submittedName>
</protein>
<gene>
    <name evidence="9" type="ORF">CRU87_10980</name>
</gene>
<feature type="domain" description="TonB-dependent receptor-like beta-barrel" evidence="8">
    <location>
        <begin position="10"/>
        <end position="141"/>
    </location>
</feature>
<reference evidence="9 10" key="1">
    <citation type="submission" date="2017-10" db="EMBL/GenBank/DDBJ databases">
        <title>Genomics of the genus Arcobacter.</title>
        <authorList>
            <person name="Perez-Cataluna A."/>
            <person name="Figueras M.J."/>
        </authorList>
    </citation>
    <scope>NUCLEOTIDE SEQUENCE [LARGE SCALE GENOMIC DNA]</scope>
    <source>
        <strain evidence="9 10">LMG 25534</strain>
    </source>
</reference>
<sequence>MGNFYIKPKIFYSVLKDYIYNSTIGTNRTQFQNIDAKIYGFDISGHYYFTDNFAFDYGVAYQRGKKDGNFEDKDLAEIPPLKANLGLSYEYEKSKFKAEVVAVDKWSKFDNSAKEQEIAGYAVTNLKYTQELFKHFELTLG</sequence>
<evidence type="ECO:0000313" key="10">
    <source>
        <dbReference type="Proteomes" id="UP000289132"/>
    </source>
</evidence>
<keyword evidence="3" id="KW-1134">Transmembrane beta strand</keyword>
<organism evidence="9 10">
    <name type="scientific">Aliarcobacter trophiarum LMG 25534</name>
    <dbReference type="NCBI Taxonomy" id="1032241"/>
    <lineage>
        <taxon>Bacteria</taxon>
        <taxon>Pseudomonadati</taxon>
        <taxon>Campylobacterota</taxon>
        <taxon>Epsilonproteobacteria</taxon>
        <taxon>Campylobacterales</taxon>
        <taxon>Arcobacteraceae</taxon>
        <taxon>Aliarcobacter</taxon>
    </lineage>
</organism>
<comment type="subcellular location">
    <subcellularLocation>
        <location evidence="1">Cell outer membrane</location>
        <topology evidence="1">Multi-pass membrane protein</topology>
    </subcellularLocation>
</comment>
<keyword evidence="7" id="KW-0998">Cell outer membrane</keyword>
<keyword evidence="9" id="KW-0675">Receptor</keyword>
<keyword evidence="2" id="KW-0813">Transport</keyword>
<evidence type="ECO:0000256" key="1">
    <source>
        <dbReference type="ARBA" id="ARBA00004571"/>
    </source>
</evidence>
<keyword evidence="5" id="KW-0798">TonB box</keyword>
<dbReference type="PANTHER" id="PTHR30069">
    <property type="entry name" value="TONB-DEPENDENT OUTER MEMBRANE RECEPTOR"/>
    <property type="match status" value="1"/>
</dbReference>
<feature type="non-terminal residue" evidence="9">
    <location>
        <position position="141"/>
    </location>
</feature>
<keyword evidence="4" id="KW-0812">Transmembrane</keyword>
<dbReference type="Gene3D" id="2.40.170.20">
    <property type="entry name" value="TonB-dependent receptor, beta-barrel domain"/>
    <property type="match status" value="1"/>
</dbReference>
<evidence type="ECO:0000256" key="3">
    <source>
        <dbReference type="ARBA" id="ARBA00022452"/>
    </source>
</evidence>
<evidence type="ECO:0000256" key="5">
    <source>
        <dbReference type="ARBA" id="ARBA00023077"/>
    </source>
</evidence>
<evidence type="ECO:0000313" key="9">
    <source>
        <dbReference type="EMBL" id="RXJ83714.1"/>
    </source>
</evidence>
<name>A0ABY0ETF8_9BACT</name>
<dbReference type="Proteomes" id="UP000289132">
    <property type="component" value="Unassembled WGS sequence"/>
</dbReference>
<dbReference type="PANTHER" id="PTHR30069:SF49">
    <property type="entry name" value="OUTER MEMBRANE PROTEIN C"/>
    <property type="match status" value="1"/>
</dbReference>
<accession>A0ABY0ETF8</accession>
<dbReference type="InterPro" id="IPR036942">
    <property type="entry name" value="Beta-barrel_TonB_sf"/>
</dbReference>
<dbReference type="InterPro" id="IPR039426">
    <property type="entry name" value="TonB-dep_rcpt-like"/>
</dbReference>
<evidence type="ECO:0000256" key="6">
    <source>
        <dbReference type="ARBA" id="ARBA00023136"/>
    </source>
</evidence>
<dbReference type="EMBL" id="PDKD01000244">
    <property type="protein sequence ID" value="RXJ83714.1"/>
    <property type="molecule type" value="Genomic_DNA"/>
</dbReference>
<evidence type="ECO:0000259" key="8">
    <source>
        <dbReference type="Pfam" id="PF00593"/>
    </source>
</evidence>
<dbReference type="SUPFAM" id="SSF56935">
    <property type="entry name" value="Porins"/>
    <property type="match status" value="1"/>
</dbReference>
<evidence type="ECO:0000256" key="2">
    <source>
        <dbReference type="ARBA" id="ARBA00022448"/>
    </source>
</evidence>
<dbReference type="Pfam" id="PF00593">
    <property type="entry name" value="TonB_dep_Rec_b-barrel"/>
    <property type="match status" value="1"/>
</dbReference>